<dbReference type="EMBL" id="DF973560">
    <property type="protein sequence ID" value="GAU34576.1"/>
    <property type="molecule type" value="Genomic_DNA"/>
</dbReference>
<evidence type="ECO:0000256" key="2">
    <source>
        <dbReference type="SAM" id="MobiDB-lite"/>
    </source>
</evidence>
<keyword evidence="1" id="KW-0862">Zinc</keyword>
<dbReference type="PANTHER" id="PTHR47592:SF27">
    <property type="entry name" value="OS08G0421700 PROTEIN"/>
    <property type="match status" value="1"/>
</dbReference>
<dbReference type="PROSITE" id="PS50158">
    <property type="entry name" value="ZF_CCHC"/>
    <property type="match status" value="1"/>
</dbReference>
<dbReference type="InterPro" id="IPR001878">
    <property type="entry name" value="Znf_CCHC"/>
</dbReference>
<dbReference type="AlphaFoldDB" id="A0A2Z6MQL6"/>
<dbReference type="Pfam" id="PF14223">
    <property type="entry name" value="Retrotran_gag_2"/>
    <property type="match status" value="1"/>
</dbReference>
<gene>
    <name evidence="4" type="ORF">TSUD_29220</name>
</gene>
<dbReference type="PANTHER" id="PTHR47592">
    <property type="entry name" value="PBF68 PROTEIN"/>
    <property type="match status" value="1"/>
</dbReference>
<evidence type="ECO:0000259" key="3">
    <source>
        <dbReference type="PROSITE" id="PS50158"/>
    </source>
</evidence>
<feature type="domain" description="CCHC-type" evidence="3">
    <location>
        <begin position="271"/>
        <end position="285"/>
    </location>
</feature>
<evidence type="ECO:0000256" key="1">
    <source>
        <dbReference type="PROSITE-ProRule" id="PRU00047"/>
    </source>
</evidence>
<evidence type="ECO:0000313" key="5">
    <source>
        <dbReference type="Proteomes" id="UP000242715"/>
    </source>
</evidence>
<evidence type="ECO:0000313" key="4">
    <source>
        <dbReference type="EMBL" id="GAU34576.1"/>
    </source>
</evidence>
<name>A0A2Z6MQL6_TRISU</name>
<proteinExistence type="predicted"/>
<feature type="compositionally biased region" description="Basic and acidic residues" evidence="2">
    <location>
        <begin position="1"/>
        <end position="23"/>
    </location>
</feature>
<accession>A0A2Z6MQL6</accession>
<organism evidence="4 5">
    <name type="scientific">Trifolium subterraneum</name>
    <name type="common">Subterranean clover</name>
    <dbReference type="NCBI Taxonomy" id="3900"/>
    <lineage>
        <taxon>Eukaryota</taxon>
        <taxon>Viridiplantae</taxon>
        <taxon>Streptophyta</taxon>
        <taxon>Embryophyta</taxon>
        <taxon>Tracheophyta</taxon>
        <taxon>Spermatophyta</taxon>
        <taxon>Magnoliopsida</taxon>
        <taxon>eudicotyledons</taxon>
        <taxon>Gunneridae</taxon>
        <taxon>Pentapetalae</taxon>
        <taxon>rosids</taxon>
        <taxon>fabids</taxon>
        <taxon>Fabales</taxon>
        <taxon>Fabaceae</taxon>
        <taxon>Papilionoideae</taxon>
        <taxon>50 kb inversion clade</taxon>
        <taxon>NPAAA clade</taxon>
        <taxon>Hologalegina</taxon>
        <taxon>IRL clade</taxon>
        <taxon>Trifolieae</taxon>
        <taxon>Trifolium</taxon>
    </lineage>
</organism>
<reference evidence="5" key="1">
    <citation type="journal article" date="2017" name="Front. Plant Sci.">
        <title>Climate Clever Clovers: New Paradigm to Reduce the Environmental Footprint of Ruminants by Breeding Low Methanogenic Forages Utilizing Haplotype Variation.</title>
        <authorList>
            <person name="Kaur P."/>
            <person name="Appels R."/>
            <person name="Bayer P.E."/>
            <person name="Keeble-Gagnere G."/>
            <person name="Wang J."/>
            <person name="Hirakawa H."/>
            <person name="Shirasawa K."/>
            <person name="Vercoe P."/>
            <person name="Stefanova K."/>
            <person name="Durmic Z."/>
            <person name="Nichols P."/>
            <person name="Revell C."/>
            <person name="Isobe S.N."/>
            <person name="Edwards D."/>
            <person name="Erskine W."/>
        </authorList>
    </citation>
    <scope>NUCLEOTIDE SEQUENCE [LARGE SCALE GENOMIC DNA]</scope>
    <source>
        <strain evidence="5">cv. Daliak</strain>
    </source>
</reference>
<keyword evidence="1" id="KW-0863">Zinc-finger</keyword>
<dbReference type="GO" id="GO:0008270">
    <property type="term" value="F:zinc ion binding"/>
    <property type="evidence" value="ECO:0007669"/>
    <property type="project" value="UniProtKB-KW"/>
</dbReference>
<protein>
    <recommendedName>
        <fullName evidence="3">CCHC-type domain-containing protein</fullName>
    </recommendedName>
</protein>
<keyword evidence="5" id="KW-1185">Reference proteome</keyword>
<dbReference type="GO" id="GO:0003676">
    <property type="term" value="F:nucleic acid binding"/>
    <property type="evidence" value="ECO:0007669"/>
    <property type="project" value="InterPro"/>
</dbReference>
<dbReference type="OrthoDB" id="1740512at2759"/>
<feature type="region of interest" description="Disordered" evidence="2">
    <location>
        <begin position="1"/>
        <end position="33"/>
    </location>
</feature>
<sequence length="317" mass="35916">MAGNDGEKSENGKNVDDSQKVDDSGAGSSTVVNYSKSLPDVSKIEVFEGQNFRRWAERVFSLLDVKGVTSALTVAEPDEAKADPKIVEGWKHANKVCRYTILSTLSNDLFDVYCSYKGANEIWDNLNIKYTAEDATKQKFVVGNYLRWQMVEDKEIKAQINEYHKFLEELKAEKIDLPDVFVAGALVEKLPSSWNDYKQQLKHKHTQMSLVDLIKHVIIEDASRKECDAARAKALESRANLIQSNAHKKKRYENRTDPVLRVTNPNFKANCYVCGKPGHKAYYCRYQKTNNMPPKPKANLTLGDDKKDDDDIIAAVM</sequence>
<keyword evidence="1" id="KW-0479">Metal-binding</keyword>
<dbReference type="Proteomes" id="UP000242715">
    <property type="component" value="Unassembled WGS sequence"/>
</dbReference>